<evidence type="ECO:0000313" key="2">
    <source>
        <dbReference type="Proteomes" id="UP001370758"/>
    </source>
</evidence>
<dbReference type="EMBL" id="JAVHJL010000013">
    <property type="protein sequence ID" value="KAK6495065.1"/>
    <property type="molecule type" value="Genomic_DNA"/>
</dbReference>
<evidence type="ECO:0000313" key="1">
    <source>
        <dbReference type="EMBL" id="KAK6495065.1"/>
    </source>
</evidence>
<dbReference type="Proteomes" id="UP001370758">
    <property type="component" value="Unassembled WGS sequence"/>
</dbReference>
<sequence>MAPLFSQIPTRPGRSPNLLTLLDPSQPIFYTTIFEHLNPVDTVNLLATCRQTRSLKKHVFNVNVLLRPFFKDPVQFRQVMADNDLIVGGSMALRLFSRERWKSTDIDVYTESHESVPAVASFLEGEGYRFQPYFWQTNSLEETLSRRDRVKPQIENPFAFPATLPHGIGEVEGSFYGIEQIKDIYAFVQEETEKKIEVVLTRGSFLGLVLSYYATFLMNFFTYRTAFSLFPSGTFRDKKGFYVPPSSGLRSKTKRGVLKYESRGYHLHTIWTSRWIREKHVRIRAIGDCDTWCLPLCTNGISIPAREQKLQGARFSVVLKRGSWVEHLDNDSFYEWKNRDILGKLPQSDHLKLKTGEFTEVFP</sequence>
<proteinExistence type="predicted"/>
<name>A0AAV9VP91_9PEZI</name>
<reference evidence="1 2" key="1">
    <citation type="submission" date="2023-08" db="EMBL/GenBank/DDBJ databases">
        <authorList>
            <person name="Palmer J.M."/>
        </authorList>
    </citation>
    <scope>NUCLEOTIDE SEQUENCE [LARGE SCALE GENOMIC DNA]</scope>
    <source>
        <strain evidence="1 2">TWF481</strain>
    </source>
</reference>
<protein>
    <recommendedName>
        <fullName evidence="3">F-box domain-containing protein</fullName>
    </recommendedName>
</protein>
<dbReference type="AlphaFoldDB" id="A0AAV9VP91"/>
<comment type="caution">
    <text evidence="1">The sequence shown here is derived from an EMBL/GenBank/DDBJ whole genome shotgun (WGS) entry which is preliminary data.</text>
</comment>
<evidence type="ECO:0008006" key="3">
    <source>
        <dbReference type="Google" id="ProtNLM"/>
    </source>
</evidence>
<accession>A0AAV9VP91</accession>
<keyword evidence="2" id="KW-1185">Reference proteome</keyword>
<gene>
    <name evidence="1" type="ORF">TWF481_003092</name>
</gene>
<organism evidence="1 2">
    <name type="scientific">Arthrobotrys musiformis</name>
    <dbReference type="NCBI Taxonomy" id="47236"/>
    <lineage>
        <taxon>Eukaryota</taxon>
        <taxon>Fungi</taxon>
        <taxon>Dikarya</taxon>
        <taxon>Ascomycota</taxon>
        <taxon>Pezizomycotina</taxon>
        <taxon>Orbiliomycetes</taxon>
        <taxon>Orbiliales</taxon>
        <taxon>Orbiliaceae</taxon>
        <taxon>Arthrobotrys</taxon>
    </lineage>
</organism>